<keyword evidence="6 8" id="KW-1133">Transmembrane helix</keyword>
<dbReference type="GO" id="GO:0005886">
    <property type="term" value="C:plasma membrane"/>
    <property type="evidence" value="ECO:0007669"/>
    <property type="project" value="UniProtKB-SubCell"/>
</dbReference>
<evidence type="ECO:0000313" key="10">
    <source>
        <dbReference type="EMBL" id="TWH79395.1"/>
    </source>
</evidence>
<keyword evidence="11" id="KW-1185">Reference proteome</keyword>
<evidence type="ECO:0000256" key="3">
    <source>
        <dbReference type="ARBA" id="ARBA00022448"/>
    </source>
</evidence>
<evidence type="ECO:0000256" key="5">
    <source>
        <dbReference type="ARBA" id="ARBA00022692"/>
    </source>
</evidence>
<dbReference type="OrthoDB" id="9807047at2"/>
<evidence type="ECO:0000313" key="11">
    <source>
        <dbReference type="Proteomes" id="UP000315343"/>
    </source>
</evidence>
<feature type="transmembrane region" description="Helical" evidence="8">
    <location>
        <begin position="78"/>
        <end position="98"/>
    </location>
</feature>
<accession>A0A562J903</accession>
<feature type="transmembrane region" description="Helical" evidence="8">
    <location>
        <begin position="104"/>
        <end position="121"/>
    </location>
</feature>
<dbReference type="EMBL" id="VLKH01000006">
    <property type="protein sequence ID" value="TWH79395.1"/>
    <property type="molecule type" value="Genomic_DNA"/>
</dbReference>
<dbReference type="Gene3D" id="1.10.3720.10">
    <property type="entry name" value="MetI-like"/>
    <property type="match status" value="1"/>
</dbReference>
<dbReference type="InterPro" id="IPR035906">
    <property type="entry name" value="MetI-like_sf"/>
</dbReference>
<dbReference type="InterPro" id="IPR000515">
    <property type="entry name" value="MetI-like"/>
</dbReference>
<keyword evidence="7 8" id="KW-0472">Membrane</keyword>
<dbReference type="PANTHER" id="PTHR42929:SF1">
    <property type="entry name" value="INNER MEMBRANE ABC TRANSPORTER PERMEASE PROTEIN YDCU-RELATED"/>
    <property type="match status" value="1"/>
</dbReference>
<dbReference type="PANTHER" id="PTHR42929">
    <property type="entry name" value="INNER MEMBRANE ABC TRANSPORTER PERMEASE PROTEIN YDCU-RELATED-RELATED"/>
    <property type="match status" value="1"/>
</dbReference>
<evidence type="ECO:0000256" key="1">
    <source>
        <dbReference type="ARBA" id="ARBA00004651"/>
    </source>
</evidence>
<dbReference type="Proteomes" id="UP000315343">
    <property type="component" value="Unassembled WGS sequence"/>
</dbReference>
<keyword evidence="3 8" id="KW-0813">Transport</keyword>
<dbReference type="CDD" id="cd06261">
    <property type="entry name" value="TM_PBP2"/>
    <property type="match status" value="1"/>
</dbReference>
<dbReference type="SUPFAM" id="SSF161098">
    <property type="entry name" value="MetI-like"/>
    <property type="match status" value="1"/>
</dbReference>
<evidence type="ECO:0000256" key="8">
    <source>
        <dbReference type="RuleBase" id="RU363032"/>
    </source>
</evidence>
<feature type="transmembrane region" description="Helical" evidence="8">
    <location>
        <begin position="257"/>
        <end position="278"/>
    </location>
</feature>
<keyword evidence="4" id="KW-1003">Cell membrane</keyword>
<sequence length="290" mass="32289">MNNKNILKRKTTLPALAMAGPVSLWMILFVTLPMLYIIYISFMARGVFGDVVYEFSLKSYETLLDATYFKVIVKSIRAALITTVLCLLIGYPFAYYIAKKPKEVASRLIMLIMIPFWTNSLMRLNSWLLLFQTSGPVNKFLLSAGFIDAPMSFVYTDGLVLVGMITTMLPFAVLPMYSSIEKLSNSLLEASADLGASRRTTFFNITLPLTFPGIFSSIILVFIPSLGIYTVTDMLGGGKVLYIGNIIKNQFGAIRNWPLGAALSVLLIVITGLLIFIYTRFANIEDMEVV</sequence>
<gene>
    <name evidence="10" type="ORF">LY60_02373</name>
</gene>
<evidence type="ECO:0000256" key="4">
    <source>
        <dbReference type="ARBA" id="ARBA00022475"/>
    </source>
</evidence>
<feature type="domain" description="ABC transmembrane type-1" evidence="9">
    <location>
        <begin position="72"/>
        <end position="278"/>
    </location>
</feature>
<keyword evidence="5 8" id="KW-0812">Transmembrane</keyword>
<name>A0A562J903_9FIRM</name>
<dbReference type="PROSITE" id="PS50928">
    <property type="entry name" value="ABC_TM1"/>
    <property type="match status" value="1"/>
</dbReference>
<evidence type="ECO:0000256" key="2">
    <source>
        <dbReference type="ARBA" id="ARBA00007069"/>
    </source>
</evidence>
<dbReference type="RefSeq" id="WP_145083745.1">
    <property type="nucleotide sequence ID" value="NZ_VLKH01000006.1"/>
</dbReference>
<reference evidence="10 11" key="1">
    <citation type="submission" date="2019-07" db="EMBL/GenBank/DDBJ databases">
        <title>Genomic Encyclopedia of Type Strains, Phase I: the one thousand microbial genomes (KMG-I) project.</title>
        <authorList>
            <person name="Kyrpides N."/>
        </authorList>
    </citation>
    <scope>NUCLEOTIDE SEQUENCE [LARGE SCALE GENOMIC DNA]</scope>
    <source>
        <strain evidence="10 11">DSM 13558</strain>
    </source>
</reference>
<proteinExistence type="inferred from homology"/>
<evidence type="ECO:0000256" key="7">
    <source>
        <dbReference type="ARBA" id="ARBA00023136"/>
    </source>
</evidence>
<feature type="transmembrane region" description="Helical" evidence="8">
    <location>
        <begin position="159"/>
        <end position="180"/>
    </location>
</feature>
<dbReference type="AlphaFoldDB" id="A0A562J903"/>
<organism evidence="10 11">
    <name type="scientific">Sedimentibacter saalensis</name>
    <dbReference type="NCBI Taxonomy" id="130788"/>
    <lineage>
        <taxon>Bacteria</taxon>
        <taxon>Bacillati</taxon>
        <taxon>Bacillota</taxon>
        <taxon>Tissierellia</taxon>
        <taxon>Sedimentibacter</taxon>
    </lineage>
</organism>
<comment type="subcellular location">
    <subcellularLocation>
        <location evidence="1 8">Cell membrane</location>
        <topology evidence="1 8">Multi-pass membrane protein</topology>
    </subcellularLocation>
</comment>
<evidence type="ECO:0000256" key="6">
    <source>
        <dbReference type="ARBA" id="ARBA00022989"/>
    </source>
</evidence>
<dbReference type="GO" id="GO:0055085">
    <property type="term" value="P:transmembrane transport"/>
    <property type="evidence" value="ECO:0007669"/>
    <property type="project" value="InterPro"/>
</dbReference>
<comment type="caution">
    <text evidence="10">The sequence shown here is derived from an EMBL/GenBank/DDBJ whole genome shotgun (WGS) entry which is preliminary data.</text>
</comment>
<evidence type="ECO:0000259" key="9">
    <source>
        <dbReference type="PROSITE" id="PS50928"/>
    </source>
</evidence>
<dbReference type="Pfam" id="PF00528">
    <property type="entry name" value="BPD_transp_1"/>
    <property type="match status" value="1"/>
</dbReference>
<comment type="similarity">
    <text evidence="2">Belongs to the binding-protein-dependent transport system permease family. CysTW subfamily.</text>
</comment>
<feature type="transmembrane region" description="Helical" evidence="8">
    <location>
        <begin position="201"/>
        <end position="223"/>
    </location>
</feature>
<protein>
    <submittedName>
        <fullName evidence="10">Spermidine/putrescine transport system permease protein</fullName>
    </submittedName>
</protein>